<keyword evidence="1" id="KW-0378">Hydrolase</keyword>
<name>A0A7T5JM89_9BACL</name>
<feature type="domain" description="Nudix hydrolase" evidence="2">
    <location>
        <begin position="1"/>
        <end position="137"/>
    </location>
</feature>
<dbReference type="InterPro" id="IPR000086">
    <property type="entry name" value="NUDIX_hydrolase_dom"/>
</dbReference>
<dbReference type="SUPFAM" id="SSF55811">
    <property type="entry name" value="Nudix"/>
    <property type="match status" value="1"/>
</dbReference>
<dbReference type="EMBL" id="CP066308">
    <property type="protein sequence ID" value="QQE73093.1"/>
    <property type="molecule type" value="Genomic_DNA"/>
</dbReference>
<dbReference type="InterPro" id="IPR051325">
    <property type="entry name" value="Nudix_hydrolase_domain"/>
</dbReference>
<dbReference type="InterPro" id="IPR020084">
    <property type="entry name" value="NUDIX_hydrolase_CS"/>
</dbReference>
<evidence type="ECO:0000313" key="6">
    <source>
        <dbReference type="Proteomes" id="UP000677234"/>
    </source>
</evidence>
<gene>
    <name evidence="3" type="ORF">JD108_14340</name>
    <name evidence="4" type="ORF">KDJ56_14285</name>
</gene>
<reference evidence="3 5" key="1">
    <citation type="submission" date="2020-12" db="EMBL/GenBank/DDBJ databases">
        <title>strain FJAT-54423T represents a novel species of the genus Brevibacillus.</title>
        <authorList>
            <person name="Tang R."/>
        </authorList>
    </citation>
    <scope>NUCLEOTIDE SEQUENCE [LARGE SCALE GENOMIC DNA]</scope>
    <source>
        <strain evidence="3 5">FJAT-54423</strain>
    </source>
</reference>
<evidence type="ECO:0000313" key="5">
    <source>
        <dbReference type="Proteomes" id="UP000595847"/>
    </source>
</evidence>
<dbReference type="EMBL" id="CP073708">
    <property type="protein sequence ID" value="QUO40171.1"/>
    <property type="molecule type" value="Genomic_DNA"/>
</dbReference>
<dbReference type="Proteomes" id="UP000677234">
    <property type="component" value="Chromosome"/>
</dbReference>
<organism evidence="3 5">
    <name type="scientific">Brevibacillus composti</name>
    <dbReference type="NCBI Taxonomy" id="2796470"/>
    <lineage>
        <taxon>Bacteria</taxon>
        <taxon>Bacillati</taxon>
        <taxon>Bacillota</taxon>
        <taxon>Bacilli</taxon>
        <taxon>Bacillales</taxon>
        <taxon>Paenibacillaceae</taxon>
        <taxon>Brevibacillus</taxon>
    </lineage>
</organism>
<accession>A0A7T5JM89</accession>
<keyword evidence="6" id="KW-1185">Reference proteome</keyword>
<dbReference type="CDD" id="cd03673">
    <property type="entry name" value="NUDIX_Ap6A_hydrolase"/>
    <property type="match status" value="1"/>
</dbReference>
<dbReference type="PROSITE" id="PS00893">
    <property type="entry name" value="NUDIX_BOX"/>
    <property type="match status" value="1"/>
</dbReference>
<dbReference type="AlphaFoldDB" id="A0A7T5JM89"/>
<dbReference type="Proteomes" id="UP000595847">
    <property type="component" value="Chromosome"/>
</dbReference>
<dbReference type="GO" id="GO:0006754">
    <property type="term" value="P:ATP biosynthetic process"/>
    <property type="evidence" value="ECO:0007669"/>
    <property type="project" value="TreeGrafter"/>
</dbReference>
<dbReference type="GO" id="GO:0004081">
    <property type="term" value="F:bis(5'-nucleosyl)-tetraphosphatase (asymmetrical) activity"/>
    <property type="evidence" value="ECO:0007669"/>
    <property type="project" value="TreeGrafter"/>
</dbReference>
<dbReference type="KEGG" id="bcop:JD108_14340"/>
<dbReference type="PANTHER" id="PTHR21340">
    <property type="entry name" value="DIADENOSINE 5,5-P1,P4-TETRAPHOSPHATE PYROPHOSPHOHYDROLASE MUTT"/>
    <property type="match status" value="1"/>
</dbReference>
<evidence type="ECO:0000313" key="3">
    <source>
        <dbReference type="EMBL" id="QQE73093.1"/>
    </source>
</evidence>
<evidence type="ECO:0000313" key="4">
    <source>
        <dbReference type="EMBL" id="QUO40171.1"/>
    </source>
</evidence>
<dbReference type="PROSITE" id="PS51462">
    <property type="entry name" value="NUDIX"/>
    <property type="match status" value="1"/>
</dbReference>
<dbReference type="PANTHER" id="PTHR21340:SF0">
    <property type="entry name" value="BIS(5'-NUCLEOSYL)-TETRAPHOSPHATASE [ASYMMETRICAL]"/>
    <property type="match status" value="1"/>
</dbReference>
<dbReference type="Gene3D" id="3.90.79.10">
    <property type="entry name" value="Nucleoside Triphosphate Pyrophosphohydrolase"/>
    <property type="match status" value="1"/>
</dbReference>
<sequence length="142" mass="16298">MKEISAGGVVYQATDNSLMIMLIEDRYGKVTLAKGKQELGETIEETALREILEETGVRGRLGEKLDTIYYNYHHPVTGELVDKEVHYYLVEAYSTEVVVQEEEINAVHWHSPEEAWTLQQDKGYRNNDHVLRLALHQLGIEV</sequence>
<reference evidence="4" key="2">
    <citation type="submission" date="2021-04" db="EMBL/GenBank/DDBJ databases">
        <title>Brevibacillus composti FJAT-54423, complete genome.</title>
        <authorList>
            <person name="Tang R."/>
        </authorList>
    </citation>
    <scope>NUCLEOTIDE SEQUENCE</scope>
    <source>
        <strain evidence="4">FJAT-54424</strain>
    </source>
</reference>
<protein>
    <submittedName>
        <fullName evidence="3">NUDIX domain-containing protein</fullName>
    </submittedName>
</protein>
<dbReference type="Pfam" id="PF00293">
    <property type="entry name" value="NUDIX"/>
    <property type="match status" value="1"/>
</dbReference>
<dbReference type="RefSeq" id="WP_198826723.1">
    <property type="nucleotide sequence ID" value="NZ_CP066308.1"/>
</dbReference>
<evidence type="ECO:0000259" key="2">
    <source>
        <dbReference type="PROSITE" id="PS51462"/>
    </source>
</evidence>
<proteinExistence type="predicted"/>
<dbReference type="GO" id="GO:0006167">
    <property type="term" value="P:AMP biosynthetic process"/>
    <property type="evidence" value="ECO:0007669"/>
    <property type="project" value="TreeGrafter"/>
</dbReference>
<evidence type="ECO:0000256" key="1">
    <source>
        <dbReference type="ARBA" id="ARBA00022801"/>
    </source>
</evidence>
<dbReference type="InterPro" id="IPR015797">
    <property type="entry name" value="NUDIX_hydrolase-like_dom_sf"/>
</dbReference>